<evidence type="ECO:0000313" key="1">
    <source>
        <dbReference type="EMBL" id="MPC85871.1"/>
    </source>
</evidence>
<accession>A0A5B7IK95</accession>
<evidence type="ECO:0000313" key="2">
    <source>
        <dbReference type="Proteomes" id="UP000324222"/>
    </source>
</evidence>
<name>A0A5B7IK95_PORTR</name>
<dbReference type="AlphaFoldDB" id="A0A5B7IK95"/>
<keyword evidence="2" id="KW-1185">Reference proteome</keyword>
<dbReference type="Proteomes" id="UP000324222">
    <property type="component" value="Unassembled WGS sequence"/>
</dbReference>
<protein>
    <submittedName>
        <fullName evidence="1">Uncharacterized protein</fullName>
    </submittedName>
</protein>
<gene>
    <name evidence="1" type="ORF">E2C01_080670</name>
</gene>
<dbReference type="EMBL" id="VSRR010069841">
    <property type="protein sequence ID" value="MPC85871.1"/>
    <property type="molecule type" value="Genomic_DNA"/>
</dbReference>
<comment type="caution">
    <text evidence="1">The sequence shown here is derived from an EMBL/GenBank/DDBJ whole genome shotgun (WGS) entry which is preliminary data.</text>
</comment>
<sequence>MKVLFYGHSFVLALCNYCHWDKELEVGGERVEIDCHFRYHSGKDYQFVLNRPREFEALAEVNPDIVVIIFGANLSLSTTLTQKSNSG</sequence>
<reference evidence="1 2" key="1">
    <citation type="submission" date="2019-05" db="EMBL/GenBank/DDBJ databases">
        <title>Another draft genome of Portunus trituberculatus and its Hox gene families provides insights of decapod evolution.</title>
        <authorList>
            <person name="Jeong J.-H."/>
            <person name="Song I."/>
            <person name="Kim S."/>
            <person name="Choi T."/>
            <person name="Kim D."/>
            <person name="Ryu S."/>
            <person name="Kim W."/>
        </authorList>
    </citation>
    <scope>NUCLEOTIDE SEQUENCE [LARGE SCALE GENOMIC DNA]</scope>
    <source>
        <tissue evidence="1">Muscle</tissue>
    </source>
</reference>
<organism evidence="1 2">
    <name type="scientific">Portunus trituberculatus</name>
    <name type="common">Swimming crab</name>
    <name type="synonym">Neptunus trituberculatus</name>
    <dbReference type="NCBI Taxonomy" id="210409"/>
    <lineage>
        <taxon>Eukaryota</taxon>
        <taxon>Metazoa</taxon>
        <taxon>Ecdysozoa</taxon>
        <taxon>Arthropoda</taxon>
        <taxon>Crustacea</taxon>
        <taxon>Multicrustacea</taxon>
        <taxon>Malacostraca</taxon>
        <taxon>Eumalacostraca</taxon>
        <taxon>Eucarida</taxon>
        <taxon>Decapoda</taxon>
        <taxon>Pleocyemata</taxon>
        <taxon>Brachyura</taxon>
        <taxon>Eubrachyura</taxon>
        <taxon>Portunoidea</taxon>
        <taxon>Portunidae</taxon>
        <taxon>Portuninae</taxon>
        <taxon>Portunus</taxon>
    </lineage>
</organism>
<proteinExistence type="predicted"/>